<dbReference type="Gene3D" id="3.30.360.10">
    <property type="entry name" value="Dihydrodipicolinate Reductase, domain 2"/>
    <property type="match status" value="1"/>
</dbReference>
<dbReference type="InterPro" id="IPR036291">
    <property type="entry name" value="NAD(P)-bd_dom_sf"/>
</dbReference>
<protein>
    <submittedName>
        <fullName evidence="3">Dehydrogenase</fullName>
    </submittedName>
</protein>
<dbReference type="InterPro" id="IPR051450">
    <property type="entry name" value="Gfo/Idh/MocA_Oxidoreductases"/>
</dbReference>
<dbReference type="PANTHER" id="PTHR43377:SF1">
    <property type="entry name" value="BILIVERDIN REDUCTASE A"/>
    <property type="match status" value="1"/>
</dbReference>
<dbReference type="InterPro" id="IPR000683">
    <property type="entry name" value="Gfo/Idh/MocA-like_OxRdtase_N"/>
</dbReference>
<comment type="caution">
    <text evidence="3">The sequence shown here is derived from an EMBL/GenBank/DDBJ whole genome shotgun (WGS) entry which is preliminary data.</text>
</comment>
<evidence type="ECO:0000313" key="4">
    <source>
        <dbReference type="Proteomes" id="UP000287224"/>
    </source>
</evidence>
<dbReference type="SUPFAM" id="SSF55347">
    <property type="entry name" value="Glyceraldehyde-3-phosphate dehydrogenase-like, C-terminal domain"/>
    <property type="match status" value="1"/>
</dbReference>
<dbReference type="OrthoDB" id="9815825at2"/>
<dbReference type="Gene3D" id="3.40.50.720">
    <property type="entry name" value="NAD(P)-binding Rossmann-like Domain"/>
    <property type="match status" value="1"/>
</dbReference>
<name>A0A401ZCQ1_9CHLR</name>
<dbReference type="RefSeq" id="WP_126595760.1">
    <property type="nucleotide sequence ID" value="NZ_BIFQ01000001.1"/>
</dbReference>
<accession>A0A401ZCQ1</accession>
<dbReference type="Proteomes" id="UP000287224">
    <property type="component" value="Unassembled WGS sequence"/>
</dbReference>
<reference evidence="4" key="1">
    <citation type="submission" date="2018-12" db="EMBL/GenBank/DDBJ databases">
        <title>Tengunoibacter tsumagoiensis gen. nov., sp. nov., Dictyobacter kobayashii sp. nov., D. alpinus sp. nov., and D. joshuensis sp. nov. and description of Dictyobacteraceae fam. nov. within the order Ktedonobacterales isolated from Tengu-no-mugimeshi.</title>
        <authorList>
            <person name="Wang C.M."/>
            <person name="Zheng Y."/>
            <person name="Sakai Y."/>
            <person name="Toyoda A."/>
            <person name="Minakuchi Y."/>
            <person name="Abe K."/>
            <person name="Yokota A."/>
            <person name="Yabe S."/>
        </authorList>
    </citation>
    <scope>NUCLEOTIDE SEQUENCE [LARGE SCALE GENOMIC DNA]</scope>
    <source>
        <strain evidence="4">S-27</strain>
    </source>
</reference>
<evidence type="ECO:0000259" key="1">
    <source>
        <dbReference type="Pfam" id="PF01408"/>
    </source>
</evidence>
<organism evidence="3 4">
    <name type="scientific">Dictyobacter aurantiacus</name>
    <dbReference type="NCBI Taxonomy" id="1936993"/>
    <lineage>
        <taxon>Bacteria</taxon>
        <taxon>Bacillati</taxon>
        <taxon>Chloroflexota</taxon>
        <taxon>Ktedonobacteria</taxon>
        <taxon>Ktedonobacterales</taxon>
        <taxon>Dictyobacteraceae</taxon>
        <taxon>Dictyobacter</taxon>
    </lineage>
</organism>
<dbReference type="GO" id="GO:0000166">
    <property type="term" value="F:nucleotide binding"/>
    <property type="evidence" value="ECO:0007669"/>
    <property type="project" value="InterPro"/>
</dbReference>
<evidence type="ECO:0000259" key="2">
    <source>
        <dbReference type="Pfam" id="PF22725"/>
    </source>
</evidence>
<dbReference type="Pfam" id="PF22725">
    <property type="entry name" value="GFO_IDH_MocA_C3"/>
    <property type="match status" value="1"/>
</dbReference>
<dbReference type="SUPFAM" id="SSF51735">
    <property type="entry name" value="NAD(P)-binding Rossmann-fold domains"/>
    <property type="match status" value="1"/>
</dbReference>
<feature type="domain" description="Gfo/Idh/MocA-like oxidoreductase N-terminal" evidence="1">
    <location>
        <begin position="3"/>
        <end position="123"/>
    </location>
</feature>
<dbReference type="InterPro" id="IPR055170">
    <property type="entry name" value="GFO_IDH_MocA-like_dom"/>
</dbReference>
<dbReference type="AlphaFoldDB" id="A0A401ZCQ1"/>
<feature type="domain" description="GFO/IDH/MocA-like oxidoreductase" evidence="2">
    <location>
        <begin position="132"/>
        <end position="256"/>
    </location>
</feature>
<gene>
    <name evidence="3" type="ORF">KDAU_19580</name>
</gene>
<dbReference type="Pfam" id="PF01408">
    <property type="entry name" value="GFO_IDH_MocA"/>
    <property type="match status" value="1"/>
</dbReference>
<keyword evidence="4" id="KW-1185">Reference proteome</keyword>
<evidence type="ECO:0000313" key="3">
    <source>
        <dbReference type="EMBL" id="GCE04629.1"/>
    </source>
</evidence>
<sequence length="333" mass="36451">MTIKVGLIGCGGITATHIRGYLRIPEQVKVTAVSDVVTANAETRAQEVGGAEIFSDYNEMLAKADIDAVDICLPHHLHKDAIVAAANAKKHILCEKPLCLTVQEAEAVQQAVSQNGVTLMCAHNQLTMPPVARVKQMIQEGTFGKVYELRTTDSFFNKFDPKNMGWRAHRSMIGGGELIDTGYHPTYLLLYLASSEPVEVTAMLSKHRLEFMDGEDSAQVLVRFADGSVGNIVTSWAYVPASITEKFSLVAEKGSAYSYGSDLFYKLHGEEEQKIEMSGVDTFAEEIKDFVTCLQEGRRPVNTEAEGINVLKVILGAYKSAEEKRTVSLADLA</sequence>
<proteinExistence type="predicted"/>
<dbReference type="PANTHER" id="PTHR43377">
    <property type="entry name" value="BILIVERDIN REDUCTASE A"/>
    <property type="match status" value="1"/>
</dbReference>
<dbReference type="EMBL" id="BIFQ01000001">
    <property type="protein sequence ID" value="GCE04629.1"/>
    <property type="molecule type" value="Genomic_DNA"/>
</dbReference>